<sequence>MIQEEQLSSVDSVLPVTTTDNITYESRDTLATPMLVQSSGLASGFKDLKTRRDQILCRLKAIISSKERIKSETCYTAATLKSTQLGNIDGKEEALAAATNELERHFNKKDFGRMKISKNDIGSVEDRIRVQLQRFDLCPEMVVYLYCCYLAMWHSRQRFSIGTLTVMEAYALTLTTGWSLFVNAKRLVVGDYGW</sequence>
<name>A0AAD8MXU0_9APIA</name>
<organism evidence="1 2">
    <name type="scientific">Heracleum sosnowskyi</name>
    <dbReference type="NCBI Taxonomy" id="360622"/>
    <lineage>
        <taxon>Eukaryota</taxon>
        <taxon>Viridiplantae</taxon>
        <taxon>Streptophyta</taxon>
        <taxon>Embryophyta</taxon>
        <taxon>Tracheophyta</taxon>
        <taxon>Spermatophyta</taxon>
        <taxon>Magnoliopsida</taxon>
        <taxon>eudicotyledons</taxon>
        <taxon>Gunneridae</taxon>
        <taxon>Pentapetalae</taxon>
        <taxon>asterids</taxon>
        <taxon>campanulids</taxon>
        <taxon>Apiales</taxon>
        <taxon>Apiaceae</taxon>
        <taxon>Apioideae</taxon>
        <taxon>apioid superclade</taxon>
        <taxon>Tordylieae</taxon>
        <taxon>Tordyliinae</taxon>
        <taxon>Heracleum</taxon>
    </lineage>
</organism>
<evidence type="ECO:0000313" key="1">
    <source>
        <dbReference type="EMBL" id="KAK1389074.1"/>
    </source>
</evidence>
<evidence type="ECO:0000313" key="2">
    <source>
        <dbReference type="Proteomes" id="UP001237642"/>
    </source>
</evidence>
<dbReference type="EMBL" id="JAUIZM010000004">
    <property type="protein sequence ID" value="KAK1389074.1"/>
    <property type="molecule type" value="Genomic_DNA"/>
</dbReference>
<dbReference type="Proteomes" id="UP001237642">
    <property type="component" value="Unassembled WGS sequence"/>
</dbReference>
<keyword evidence="2" id="KW-1185">Reference proteome</keyword>
<gene>
    <name evidence="1" type="ORF">POM88_017252</name>
</gene>
<reference evidence="1" key="2">
    <citation type="submission" date="2023-05" db="EMBL/GenBank/DDBJ databases">
        <authorList>
            <person name="Schelkunov M.I."/>
        </authorList>
    </citation>
    <scope>NUCLEOTIDE SEQUENCE</scope>
    <source>
        <strain evidence="1">Hsosn_3</strain>
        <tissue evidence="1">Leaf</tissue>
    </source>
</reference>
<reference evidence="1" key="1">
    <citation type="submission" date="2023-02" db="EMBL/GenBank/DDBJ databases">
        <title>Genome of toxic invasive species Heracleum sosnowskyi carries increased number of genes despite the absence of recent whole-genome duplications.</title>
        <authorList>
            <person name="Schelkunov M."/>
            <person name="Shtratnikova V."/>
            <person name="Makarenko M."/>
            <person name="Klepikova A."/>
            <person name="Omelchenko D."/>
            <person name="Novikova G."/>
            <person name="Obukhova E."/>
            <person name="Bogdanov V."/>
            <person name="Penin A."/>
            <person name="Logacheva M."/>
        </authorList>
    </citation>
    <scope>NUCLEOTIDE SEQUENCE</scope>
    <source>
        <strain evidence="1">Hsosn_3</strain>
        <tissue evidence="1">Leaf</tissue>
    </source>
</reference>
<comment type="caution">
    <text evidence="1">The sequence shown here is derived from an EMBL/GenBank/DDBJ whole genome shotgun (WGS) entry which is preliminary data.</text>
</comment>
<accession>A0AAD8MXU0</accession>
<protein>
    <submittedName>
        <fullName evidence="1">Uncharacterized protein</fullName>
    </submittedName>
</protein>
<proteinExistence type="predicted"/>
<dbReference type="AlphaFoldDB" id="A0AAD8MXU0"/>